<sequence length="105" mass="11362">MKSLAIRLEEDTHAQLTMIAQLEELTISDAIRQAIESFIETKRSNPQLAGRAEAVLAEIESDAAKRREAIVTLFGGESVAPEQGGPTGAKSQRSNRSKENEPALS</sequence>
<proteinExistence type="predicted"/>
<evidence type="ECO:0008006" key="4">
    <source>
        <dbReference type="Google" id="ProtNLM"/>
    </source>
</evidence>
<feature type="region of interest" description="Disordered" evidence="1">
    <location>
        <begin position="75"/>
        <end position="105"/>
    </location>
</feature>
<dbReference type="EMBL" id="JXYS01000069">
    <property type="protein sequence ID" value="KJF16977.1"/>
    <property type="molecule type" value="Genomic_DNA"/>
</dbReference>
<keyword evidence="3" id="KW-1185">Reference proteome</keyword>
<dbReference type="InterPro" id="IPR010985">
    <property type="entry name" value="Ribbon_hlx_hlx"/>
</dbReference>
<dbReference type="Proteomes" id="UP000032360">
    <property type="component" value="Unassembled WGS sequence"/>
</dbReference>
<feature type="compositionally biased region" description="Basic and acidic residues" evidence="1">
    <location>
        <begin position="96"/>
        <end position="105"/>
    </location>
</feature>
<dbReference type="SUPFAM" id="SSF47598">
    <property type="entry name" value="Ribbon-helix-helix"/>
    <property type="match status" value="1"/>
</dbReference>
<evidence type="ECO:0000313" key="2">
    <source>
        <dbReference type="EMBL" id="KJF16977.1"/>
    </source>
</evidence>
<dbReference type="STRING" id="1280514.AXFE_21790"/>
<dbReference type="GO" id="GO:0006355">
    <property type="term" value="P:regulation of DNA-templated transcription"/>
    <property type="evidence" value="ECO:0007669"/>
    <property type="project" value="InterPro"/>
</dbReference>
<gene>
    <name evidence="2" type="ORF">AXFE_21790</name>
</gene>
<evidence type="ECO:0000256" key="1">
    <source>
        <dbReference type="SAM" id="MobiDB-lite"/>
    </source>
</evidence>
<evidence type="ECO:0000313" key="3">
    <source>
        <dbReference type="Proteomes" id="UP000032360"/>
    </source>
</evidence>
<accession>A0A0D8HGT7</accession>
<protein>
    <recommendedName>
        <fullName evidence="4">Ribbon-helix-helix protein CopG domain-containing protein</fullName>
    </recommendedName>
</protein>
<reference evidence="2 3" key="1">
    <citation type="submission" date="2015-01" db="EMBL/GenBank/DDBJ databases">
        <title>Draft genome of the acidophilic iron oxidizer Acidithrix ferrooxidans strain Py-F3.</title>
        <authorList>
            <person name="Poehlein A."/>
            <person name="Eisen S."/>
            <person name="Schloemann M."/>
            <person name="Johnson B.D."/>
            <person name="Daniel R."/>
            <person name="Muehling M."/>
        </authorList>
    </citation>
    <scope>NUCLEOTIDE SEQUENCE [LARGE SCALE GENOMIC DNA]</scope>
    <source>
        <strain evidence="2 3">Py-F3</strain>
    </source>
</reference>
<dbReference type="AlphaFoldDB" id="A0A0D8HGT7"/>
<name>A0A0D8HGT7_9ACTN</name>
<organism evidence="2 3">
    <name type="scientific">Acidithrix ferrooxidans</name>
    <dbReference type="NCBI Taxonomy" id="1280514"/>
    <lineage>
        <taxon>Bacteria</taxon>
        <taxon>Bacillati</taxon>
        <taxon>Actinomycetota</taxon>
        <taxon>Acidimicrobiia</taxon>
        <taxon>Acidimicrobiales</taxon>
        <taxon>Acidimicrobiaceae</taxon>
        <taxon>Acidithrix</taxon>
    </lineage>
</organism>
<comment type="caution">
    <text evidence="2">The sequence shown here is derived from an EMBL/GenBank/DDBJ whole genome shotgun (WGS) entry which is preliminary data.</text>
</comment>
<dbReference type="RefSeq" id="WP_052605805.1">
    <property type="nucleotide sequence ID" value="NZ_JXYS01000069.1"/>
</dbReference>